<dbReference type="GO" id="GO:0005975">
    <property type="term" value="P:carbohydrate metabolic process"/>
    <property type="evidence" value="ECO:0007669"/>
    <property type="project" value="InterPro"/>
</dbReference>
<feature type="region of interest" description="Disordered" evidence="4">
    <location>
        <begin position="583"/>
        <end position="609"/>
    </location>
</feature>
<dbReference type="InterPro" id="IPR006102">
    <property type="entry name" value="Ig-like_GH2"/>
</dbReference>
<dbReference type="InterPro" id="IPR006103">
    <property type="entry name" value="Glyco_hydro_2_cat"/>
</dbReference>
<evidence type="ECO:0000256" key="1">
    <source>
        <dbReference type="ARBA" id="ARBA00007401"/>
    </source>
</evidence>
<comment type="caution">
    <text evidence="8">The sequence shown here is derived from an EMBL/GenBank/DDBJ whole genome shotgun (WGS) entry which is preliminary data.</text>
</comment>
<feature type="domain" description="Glycoside hydrolase family 2 catalytic" evidence="6">
    <location>
        <begin position="287"/>
        <end position="503"/>
    </location>
</feature>
<dbReference type="PANTHER" id="PTHR42732:SF3">
    <property type="entry name" value="HYDROLASE"/>
    <property type="match status" value="1"/>
</dbReference>
<dbReference type="InterPro" id="IPR006104">
    <property type="entry name" value="Glyco_hydro_2_N"/>
</dbReference>
<accession>A0A841I0W0</accession>
<evidence type="ECO:0000259" key="6">
    <source>
        <dbReference type="Pfam" id="PF02836"/>
    </source>
</evidence>
<evidence type="ECO:0000313" key="8">
    <source>
        <dbReference type="EMBL" id="MBB6098614.1"/>
    </source>
</evidence>
<dbReference type="Pfam" id="PF02836">
    <property type="entry name" value="Glyco_hydro_2_C"/>
    <property type="match status" value="1"/>
</dbReference>
<dbReference type="Gene3D" id="3.20.20.80">
    <property type="entry name" value="Glycosidases"/>
    <property type="match status" value="1"/>
</dbReference>
<feature type="domain" description="Glycosyl hydrolases family 2 sugar binding" evidence="7">
    <location>
        <begin position="63"/>
        <end position="132"/>
    </location>
</feature>
<keyword evidence="9" id="KW-1185">Reference proteome</keyword>
<proteinExistence type="inferred from homology"/>
<keyword evidence="2" id="KW-0378">Hydrolase</keyword>
<dbReference type="SUPFAM" id="SSF49303">
    <property type="entry name" value="beta-Galactosidase/glucuronidase domain"/>
    <property type="match status" value="1"/>
</dbReference>
<dbReference type="Pfam" id="PF02837">
    <property type="entry name" value="Glyco_hydro_2_N"/>
    <property type="match status" value="1"/>
</dbReference>
<feature type="domain" description="Glycoside hydrolase family 2 immunoglobulin-like beta-sandwich" evidence="5">
    <location>
        <begin position="247"/>
        <end position="283"/>
    </location>
</feature>
<dbReference type="InterPro" id="IPR017853">
    <property type="entry name" value="GH"/>
</dbReference>
<dbReference type="EMBL" id="JACHHG010000007">
    <property type="protein sequence ID" value="MBB6098614.1"/>
    <property type="molecule type" value="Genomic_DNA"/>
</dbReference>
<dbReference type="Gene3D" id="2.60.40.10">
    <property type="entry name" value="Immunoglobulins"/>
    <property type="match status" value="1"/>
</dbReference>
<dbReference type="InterPro" id="IPR051913">
    <property type="entry name" value="GH2_Domain-Containing"/>
</dbReference>
<dbReference type="PANTHER" id="PTHR42732">
    <property type="entry name" value="BETA-GALACTOSIDASE"/>
    <property type="match status" value="1"/>
</dbReference>
<comment type="similarity">
    <text evidence="1">Belongs to the glycosyl hydrolase 2 family.</text>
</comment>
<evidence type="ECO:0000256" key="4">
    <source>
        <dbReference type="SAM" id="MobiDB-lite"/>
    </source>
</evidence>
<evidence type="ECO:0000259" key="5">
    <source>
        <dbReference type="Pfam" id="PF00703"/>
    </source>
</evidence>
<dbReference type="SUPFAM" id="SSF49785">
    <property type="entry name" value="Galactose-binding domain-like"/>
    <property type="match status" value="1"/>
</dbReference>
<dbReference type="RefSeq" id="WP_183987224.1">
    <property type="nucleotide sequence ID" value="NZ_JACHHG010000007.1"/>
</dbReference>
<reference evidence="8 9" key="1">
    <citation type="submission" date="2020-08" db="EMBL/GenBank/DDBJ databases">
        <title>Genomic Encyclopedia of Type Strains, Phase IV (KMG-IV): sequencing the most valuable type-strain genomes for metagenomic binning, comparative biology and taxonomic classification.</title>
        <authorList>
            <person name="Goeker M."/>
        </authorList>
    </citation>
    <scope>NUCLEOTIDE SEQUENCE [LARGE SCALE GENOMIC DNA]</scope>
    <source>
        <strain evidence="8 9">DSM 21458</strain>
    </source>
</reference>
<dbReference type="SUPFAM" id="SSF51445">
    <property type="entry name" value="(Trans)glycosidases"/>
    <property type="match status" value="1"/>
</dbReference>
<dbReference type="AlphaFoldDB" id="A0A841I0W0"/>
<evidence type="ECO:0000313" key="9">
    <source>
        <dbReference type="Proteomes" id="UP000569951"/>
    </source>
</evidence>
<keyword evidence="3" id="KW-0326">Glycosidase</keyword>
<dbReference type="InterPro" id="IPR008979">
    <property type="entry name" value="Galactose-bd-like_sf"/>
</dbReference>
<dbReference type="InterPro" id="IPR036156">
    <property type="entry name" value="Beta-gal/glucu_dom_sf"/>
</dbReference>
<organism evidence="8 9">
    <name type="scientific">Deinobacterium chartae</name>
    <dbReference type="NCBI Taxonomy" id="521158"/>
    <lineage>
        <taxon>Bacteria</taxon>
        <taxon>Thermotogati</taxon>
        <taxon>Deinococcota</taxon>
        <taxon>Deinococci</taxon>
        <taxon>Deinococcales</taxon>
        <taxon>Deinococcaceae</taxon>
        <taxon>Deinobacterium</taxon>
    </lineage>
</organism>
<dbReference type="Pfam" id="PF00703">
    <property type="entry name" value="Glyco_hydro_2"/>
    <property type="match status" value="1"/>
</dbReference>
<evidence type="ECO:0000256" key="2">
    <source>
        <dbReference type="ARBA" id="ARBA00022801"/>
    </source>
</evidence>
<dbReference type="GO" id="GO:0004553">
    <property type="term" value="F:hydrolase activity, hydrolyzing O-glycosyl compounds"/>
    <property type="evidence" value="ECO:0007669"/>
    <property type="project" value="InterPro"/>
</dbReference>
<protein>
    <submittedName>
        <fullName evidence="8">Beta-galactosidase/beta-glucuronidase</fullName>
    </submittedName>
</protein>
<dbReference type="Proteomes" id="UP000569951">
    <property type="component" value="Unassembled WGS sequence"/>
</dbReference>
<gene>
    <name evidence="8" type="ORF">HNR42_002049</name>
</gene>
<evidence type="ECO:0000259" key="7">
    <source>
        <dbReference type="Pfam" id="PF02837"/>
    </source>
</evidence>
<name>A0A841I0W0_9DEIO</name>
<evidence type="ECO:0000256" key="3">
    <source>
        <dbReference type="ARBA" id="ARBA00023295"/>
    </source>
</evidence>
<sequence>MKDTTHPRPLLRREHWRDLCGTWRFAFDPAAAWHQPEDVVFDREIQVPYPPESIASGIHDTGFHPVVWYSTRVQLEPHERQGRLLLHFGAVDYRAKVWVNGRMAVEHRGGHIPFYADITELIGEDGSFEITVRAEDDPHDLAKPRGKQDWMLEPHEIWYPRTTGIWQPVWIEVVPETRIARLSWTPHLERWEFGLEIAVIGPLKPGLQVRVRMYDGERLLADDRYGVLQIETFRRIGLADPGIDDYRNDLLWSPEHPNLLDAVIELVDGDTVIDRVESYTAMRSVGIAANRFYLNGRPYFLRMVLDQGYWPESLMTATDDELRRDVELTKMLGFNGARKHQKIENPRWLYWCDRLGLLVWEEMPSPYRFTSRTVDRLVNEWVEVIKRDYSHPCIVAWVPFNESWGVPDLPSNPAHQDYVRALYHLTKTLDPSRPVIGNDGWEHVATDMIAVHDYTTDPREIYERYRTLEAAQFSLNRFLPGGRTITLPGFSVDEHPIVLSEFGGIAYAPREANTWGYSRATDEEALRNEYVALLEALNQCQGIAGFCYTQLTDTFQEANGLLYMDRRPKTDIEPIARATRGARHAREIDLDPNPDPYGYSKRWRQRSKA</sequence>
<dbReference type="InterPro" id="IPR013783">
    <property type="entry name" value="Ig-like_fold"/>
</dbReference>
<dbReference type="Gene3D" id="2.60.120.260">
    <property type="entry name" value="Galactose-binding domain-like"/>
    <property type="match status" value="1"/>
</dbReference>